<protein>
    <recommendedName>
        <fullName evidence="4">Phosphotransferase family enzyme</fullName>
    </recommendedName>
</protein>
<dbReference type="Proteomes" id="UP000550714">
    <property type="component" value="Unassembled WGS sequence"/>
</dbReference>
<evidence type="ECO:0000313" key="3">
    <source>
        <dbReference type="Proteomes" id="UP000550714"/>
    </source>
</evidence>
<dbReference type="SUPFAM" id="SSF56112">
    <property type="entry name" value="Protein kinase-like (PK-like)"/>
    <property type="match status" value="1"/>
</dbReference>
<feature type="compositionally biased region" description="Low complexity" evidence="1">
    <location>
        <begin position="8"/>
        <end position="21"/>
    </location>
</feature>
<reference evidence="2 3" key="1">
    <citation type="submission" date="2020-08" db="EMBL/GenBank/DDBJ databases">
        <title>Genomic Encyclopedia of Type Strains, Phase III (KMG-III): the genomes of soil and plant-associated and newly described type strains.</title>
        <authorList>
            <person name="Whitman W."/>
        </authorList>
    </citation>
    <scope>NUCLEOTIDE SEQUENCE [LARGE SCALE GENOMIC DNA]</scope>
    <source>
        <strain evidence="2 3">CECT 8577</strain>
    </source>
</reference>
<feature type="region of interest" description="Disordered" evidence="1">
    <location>
        <begin position="1"/>
        <end position="21"/>
    </location>
</feature>
<dbReference type="InterPro" id="IPR011009">
    <property type="entry name" value="Kinase-like_dom_sf"/>
</dbReference>
<sequence length="438" mass="45569">MTVDTPPADDSTVGAGADSSSSDTAMAAVTAAEAVLAQRFGSTISLVDAEDLAGSGPATVVRARVASSPFSLPRTLVIKHYPDEPGEGEDDAFAREAASYQLFTALSADDRTCPEILAHSADHRLLVIDDLGRAPTLQDKLSGSDARAAETALLSWARSLGRMHFSTANREADFNALLRRLGKAGSGSGQSEQSAPPVAATAAVAPAACEPADAAGEAPALLGETLGIDTPPDVVAAAQRAAEQARSAAFRAFSPVDLWPDNNLVTGEGVRFLDFERGRVRSALVDAAHMLVPFVSGPEPLALPPGVSEAMITSWRAEVADLWPSLAEDDTLDRYLADAAQLLVWEATCRWLPALAGAERASGETRDNGDRARGHEPGTATARAAALATWWRDLADHVGRAGDPADGAAVAAHAGAVARALDGRFGPDLELPLYPAFR</sequence>
<dbReference type="EMBL" id="JACHWU010000008">
    <property type="protein sequence ID" value="MBB3053242.1"/>
    <property type="molecule type" value="Genomic_DNA"/>
</dbReference>
<gene>
    <name evidence="2" type="ORF">FHS23_004286</name>
</gene>
<organism evidence="2 3">
    <name type="scientific">Prauserella isguenensis</name>
    <dbReference type="NCBI Taxonomy" id="1470180"/>
    <lineage>
        <taxon>Bacteria</taxon>
        <taxon>Bacillati</taxon>
        <taxon>Actinomycetota</taxon>
        <taxon>Actinomycetes</taxon>
        <taxon>Pseudonocardiales</taxon>
        <taxon>Pseudonocardiaceae</taxon>
        <taxon>Prauserella</taxon>
    </lineage>
</organism>
<evidence type="ECO:0000313" key="2">
    <source>
        <dbReference type="EMBL" id="MBB3053242.1"/>
    </source>
</evidence>
<comment type="caution">
    <text evidence="2">The sequence shown here is derived from an EMBL/GenBank/DDBJ whole genome shotgun (WGS) entry which is preliminary data.</text>
</comment>
<feature type="region of interest" description="Disordered" evidence="1">
    <location>
        <begin position="360"/>
        <end position="379"/>
    </location>
</feature>
<name>A0A839S782_9PSEU</name>
<dbReference type="RefSeq" id="WP_183658849.1">
    <property type="nucleotide sequence ID" value="NZ_JACHWU010000008.1"/>
</dbReference>
<keyword evidence="3" id="KW-1185">Reference proteome</keyword>
<evidence type="ECO:0000256" key="1">
    <source>
        <dbReference type="SAM" id="MobiDB-lite"/>
    </source>
</evidence>
<evidence type="ECO:0008006" key="4">
    <source>
        <dbReference type="Google" id="ProtNLM"/>
    </source>
</evidence>
<proteinExistence type="predicted"/>
<dbReference type="AlphaFoldDB" id="A0A839S782"/>
<accession>A0A839S782</accession>
<feature type="compositionally biased region" description="Basic and acidic residues" evidence="1">
    <location>
        <begin position="361"/>
        <end position="376"/>
    </location>
</feature>